<keyword evidence="2" id="KW-1185">Reference proteome</keyword>
<evidence type="ECO:0000313" key="3">
    <source>
        <dbReference type="WBParaSite" id="Gr19_v10_g1293.t1"/>
    </source>
</evidence>
<dbReference type="Proteomes" id="UP000887572">
    <property type="component" value="Unplaced"/>
</dbReference>
<proteinExistence type="predicted"/>
<evidence type="ECO:0000256" key="1">
    <source>
        <dbReference type="SAM" id="MobiDB-lite"/>
    </source>
</evidence>
<dbReference type="WBParaSite" id="Gr19_v10_g1293.t1">
    <property type="protein sequence ID" value="Gr19_v10_g1293.t1"/>
    <property type="gene ID" value="Gr19_v10_g1293"/>
</dbReference>
<accession>A0A914H0Y6</accession>
<feature type="region of interest" description="Disordered" evidence="1">
    <location>
        <begin position="1"/>
        <end position="27"/>
    </location>
</feature>
<organism evidence="2 3">
    <name type="scientific">Globodera rostochiensis</name>
    <name type="common">Golden nematode worm</name>
    <name type="synonym">Heterodera rostochiensis</name>
    <dbReference type="NCBI Taxonomy" id="31243"/>
    <lineage>
        <taxon>Eukaryota</taxon>
        <taxon>Metazoa</taxon>
        <taxon>Ecdysozoa</taxon>
        <taxon>Nematoda</taxon>
        <taxon>Chromadorea</taxon>
        <taxon>Rhabditida</taxon>
        <taxon>Tylenchina</taxon>
        <taxon>Tylenchomorpha</taxon>
        <taxon>Tylenchoidea</taxon>
        <taxon>Heteroderidae</taxon>
        <taxon>Heteroderinae</taxon>
        <taxon>Globodera</taxon>
    </lineage>
</organism>
<protein>
    <submittedName>
        <fullName evidence="3">Uncharacterized protein</fullName>
    </submittedName>
</protein>
<sequence>MEKGPSVNFANRGREDSLKANDLSPEDTDSELTQMFQEMCLESKAVKHNAVLVWNLPPVKDLVVLRKQFLSVCHEKVRGLNVLSCRVKHRTDHAEKAKRNLIGYENVLICSYMLIFVERRDDAKELIKVWNRTEFQTKLLNVKFSFHDSGEE</sequence>
<dbReference type="AlphaFoldDB" id="A0A914H0Y6"/>
<reference evidence="3" key="1">
    <citation type="submission" date="2022-11" db="UniProtKB">
        <authorList>
            <consortium name="WormBaseParasite"/>
        </authorList>
    </citation>
    <scope>IDENTIFICATION</scope>
</reference>
<name>A0A914H0Y6_GLORO</name>
<evidence type="ECO:0000313" key="2">
    <source>
        <dbReference type="Proteomes" id="UP000887572"/>
    </source>
</evidence>